<gene>
    <name evidence="2" type="ORF">NGM99_18850</name>
</gene>
<keyword evidence="3" id="KW-1185">Reference proteome</keyword>
<name>A0ABT1CAK0_9HYPH</name>
<comment type="caution">
    <text evidence="2">The sequence shown here is derived from an EMBL/GenBank/DDBJ whole genome shotgun (WGS) entry which is preliminary data.</text>
</comment>
<dbReference type="PANTHER" id="PTHR35519">
    <property type="entry name" value="MEMBRANE PROTEINS"/>
    <property type="match status" value="1"/>
</dbReference>
<accession>A0ABT1CAK0</accession>
<dbReference type="EMBL" id="JAMXQS010000009">
    <property type="protein sequence ID" value="MCO6051849.1"/>
    <property type="molecule type" value="Genomic_DNA"/>
</dbReference>
<dbReference type="PANTHER" id="PTHR35519:SF2">
    <property type="entry name" value="PH DOMAIN PROTEIN"/>
    <property type="match status" value="1"/>
</dbReference>
<feature type="region of interest" description="Disordered" evidence="1">
    <location>
        <begin position="129"/>
        <end position="159"/>
    </location>
</feature>
<feature type="compositionally biased region" description="Basic and acidic residues" evidence="1">
    <location>
        <begin position="137"/>
        <end position="146"/>
    </location>
</feature>
<dbReference type="Proteomes" id="UP001205906">
    <property type="component" value="Unassembled WGS sequence"/>
</dbReference>
<evidence type="ECO:0000313" key="3">
    <source>
        <dbReference type="Proteomes" id="UP001205906"/>
    </source>
</evidence>
<protein>
    <submittedName>
        <fullName evidence="2">DUF4112 domain-containing protein</fullName>
    </submittedName>
</protein>
<dbReference type="Pfam" id="PF13430">
    <property type="entry name" value="DUF4112"/>
    <property type="match status" value="1"/>
</dbReference>
<evidence type="ECO:0000256" key="1">
    <source>
        <dbReference type="SAM" id="MobiDB-lite"/>
    </source>
</evidence>
<organism evidence="2 3">
    <name type="scientific">Mesorhizobium liriopis</name>
    <dbReference type="NCBI Taxonomy" id="2953882"/>
    <lineage>
        <taxon>Bacteria</taxon>
        <taxon>Pseudomonadati</taxon>
        <taxon>Pseudomonadota</taxon>
        <taxon>Alphaproteobacteria</taxon>
        <taxon>Hyphomicrobiales</taxon>
        <taxon>Phyllobacteriaceae</taxon>
        <taxon>Mesorhizobium</taxon>
    </lineage>
</organism>
<dbReference type="InterPro" id="IPR025187">
    <property type="entry name" value="DUF4112"/>
</dbReference>
<dbReference type="RefSeq" id="WP_252821819.1">
    <property type="nucleotide sequence ID" value="NZ_JAMXQS010000009.1"/>
</dbReference>
<sequence>MKTVNPTQSESFFRQPPDRAATLARLDKLSRLMDAAFRVPVIGTRIGADAFLNLVPGAGPLVSQGMSAWLVWEARRLGVPKSVLLRMLANVGVDLAIGLVPVAGWIGDVFFRANLRNMALLREHLAENPGAPTHASNRRDPNKGRDWNNGPVIEAEPVR</sequence>
<proteinExistence type="predicted"/>
<reference evidence="2 3" key="1">
    <citation type="submission" date="2022-06" db="EMBL/GenBank/DDBJ databases">
        <title>Mesorhizobium sp. strain RP14 Genome sequencing and assembly.</title>
        <authorList>
            <person name="Kim I."/>
        </authorList>
    </citation>
    <scope>NUCLEOTIDE SEQUENCE [LARGE SCALE GENOMIC DNA]</scope>
    <source>
        <strain evidence="3">RP14(2022)</strain>
    </source>
</reference>
<evidence type="ECO:0000313" key="2">
    <source>
        <dbReference type="EMBL" id="MCO6051849.1"/>
    </source>
</evidence>